<keyword evidence="5" id="KW-1185">Reference proteome</keyword>
<feature type="domain" description="T-SNARE coiled-coil homology" evidence="3">
    <location>
        <begin position="46"/>
        <end position="108"/>
    </location>
</feature>
<evidence type="ECO:0000259" key="3">
    <source>
        <dbReference type="PROSITE" id="PS50192"/>
    </source>
</evidence>
<comment type="similarity">
    <text evidence="1">Belongs to the SNAP-25 family.</text>
</comment>
<dbReference type="InterPro" id="IPR000727">
    <property type="entry name" value="T_SNARE_dom"/>
</dbReference>
<dbReference type="GO" id="GO:0031201">
    <property type="term" value="C:SNARE complex"/>
    <property type="evidence" value="ECO:0007669"/>
    <property type="project" value="TreeGrafter"/>
</dbReference>
<dbReference type="SMART" id="SM00397">
    <property type="entry name" value="t_SNARE"/>
    <property type="match status" value="2"/>
</dbReference>
<evidence type="ECO:0000313" key="5">
    <source>
        <dbReference type="Proteomes" id="UP000187283"/>
    </source>
</evidence>
<reference evidence="4 5" key="1">
    <citation type="submission" date="2017-01" db="EMBL/GenBank/DDBJ databases">
        <authorList>
            <person name="Mah S.A."/>
            <person name="Swanson W.J."/>
            <person name="Moy G.W."/>
            <person name="Vacquier V.D."/>
        </authorList>
    </citation>
    <scope>NUCLEOTIDE SEQUENCE [LARGE SCALE GENOMIC DNA]</scope>
    <source>
        <strain evidence="4 5">GSMNP</strain>
    </source>
</reference>
<feature type="compositionally biased region" description="Polar residues" evidence="2">
    <location>
        <begin position="164"/>
        <end position="179"/>
    </location>
</feature>
<dbReference type="Proteomes" id="UP000187283">
    <property type="component" value="Unassembled WGS sequence"/>
</dbReference>
<dbReference type="PANTHER" id="PTHR19305">
    <property type="entry name" value="SYNAPTOSOMAL ASSOCIATED PROTEIN"/>
    <property type="match status" value="1"/>
</dbReference>
<accession>A0A1R1X8R3</accession>
<dbReference type="CDD" id="cd15857">
    <property type="entry name" value="SNARE_SEC9C"/>
    <property type="match status" value="1"/>
</dbReference>
<feature type="compositionally biased region" description="Acidic residues" evidence="2">
    <location>
        <begin position="191"/>
        <end position="202"/>
    </location>
</feature>
<evidence type="ECO:0000256" key="1">
    <source>
        <dbReference type="ARBA" id="ARBA00009480"/>
    </source>
</evidence>
<comment type="caution">
    <text evidence="4">The sequence shown here is derived from an EMBL/GenBank/DDBJ whole genome shotgun (WGS) entry which is preliminary data.</text>
</comment>
<feature type="region of interest" description="Disordered" evidence="2">
    <location>
        <begin position="1"/>
        <end position="37"/>
    </location>
</feature>
<name>A0A1R1X8R3_9FUNG</name>
<dbReference type="GO" id="GO:0006887">
    <property type="term" value="P:exocytosis"/>
    <property type="evidence" value="ECO:0007669"/>
    <property type="project" value="TreeGrafter"/>
</dbReference>
<dbReference type="PANTHER" id="PTHR19305:SF9">
    <property type="entry name" value="SYNAPTOSOMAL-ASSOCIATED PROTEIN 29"/>
    <property type="match status" value="1"/>
</dbReference>
<dbReference type="PROSITE" id="PS50192">
    <property type="entry name" value="T_SNARE"/>
    <property type="match status" value="2"/>
</dbReference>
<feature type="compositionally biased region" description="Polar residues" evidence="2">
    <location>
        <begin position="7"/>
        <end position="17"/>
    </location>
</feature>
<proteinExistence type="inferred from homology"/>
<protein>
    <submittedName>
        <fullName evidence="4">Protein transport protein sec9</fullName>
    </submittedName>
</protein>
<dbReference type="AlphaFoldDB" id="A0A1R1X8R3"/>
<dbReference type="GO" id="GO:0005886">
    <property type="term" value="C:plasma membrane"/>
    <property type="evidence" value="ECO:0007669"/>
    <property type="project" value="TreeGrafter"/>
</dbReference>
<feature type="compositionally biased region" description="Basic and acidic residues" evidence="2">
    <location>
        <begin position="136"/>
        <end position="163"/>
    </location>
</feature>
<dbReference type="SUPFAM" id="SSF58038">
    <property type="entry name" value="SNARE fusion complex"/>
    <property type="match status" value="2"/>
</dbReference>
<feature type="domain" description="T-SNARE coiled-coil homology" evidence="3">
    <location>
        <begin position="196"/>
        <end position="258"/>
    </location>
</feature>
<organism evidence="4 5">
    <name type="scientific">Smittium culicis</name>
    <dbReference type="NCBI Taxonomy" id="133412"/>
    <lineage>
        <taxon>Eukaryota</taxon>
        <taxon>Fungi</taxon>
        <taxon>Fungi incertae sedis</taxon>
        <taxon>Zoopagomycota</taxon>
        <taxon>Kickxellomycotina</taxon>
        <taxon>Harpellomycetes</taxon>
        <taxon>Harpellales</taxon>
        <taxon>Legeriomycetaceae</taxon>
        <taxon>Smittium</taxon>
    </lineage>
</organism>
<dbReference type="GO" id="GO:0019905">
    <property type="term" value="F:syntaxin binding"/>
    <property type="evidence" value="ECO:0007669"/>
    <property type="project" value="TreeGrafter"/>
</dbReference>
<gene>
    <name evidence="4" type="ORF">AYI70_g9971</name>
</gene>
<feature type="compositionally biased region" description="Basic and acidic residues" evidence="2">
    <location>
        <begin position="180"/>
        <end position="190"/>
    </location>
</feature>
<dbReference type="Gene3D" id="1.20.5.110">
    <property type="match status" value="2"/>
</dbReference>
<feature type="region of interest" description="Disordered" evidence="2">
    <location>
        <begin position="136"/>
        <end position="205"/>
    </location>
</feature>
<sequence length="259" mass="29736">MNDFKKYQSNRVDSPSRQAAYEQTGYNPQNEESDDDDIDMIKNRIVEVKQDSLASTRNALAKIKKTETVAVKTMDTLGQQSAQLNRIDKTVDVTNVRADESIEKTSNLRTLNKSIFSFSFGNPFNSKKKRQAELDKAKQAQEHSIQEAERIRNQNYESKKRIENSTSYKSGSRYDSSRQLTKEEREKYTYDEDEDPEIENEINDNLNEISDVVGGLKKMALGMGQEIETQNAQLNRIQNKTDDTSAKIAISQHHLRKIK</sequence>
<dbReference type="EMBL" id="LSSN01004744">
    <property type="protein sequence ID" value="OMJ10992.1"/>
    <property type="molecule type" value="Genomic_DNA"/>
</dbReference>
<dbReference type="STRING" id="133412.A0A1R1X8R3"/>
<evidence type="ECO:0000256" key="2">
    <source>
        <dbReference type="SAM" id="MobiDB-lite"/>
    </source>
</evidence>
<dbReference type="GO" id="GO:0006906">
    <property type="term" value="P:vesicle fusion"/>
    <property type="evidence" value="ECO:0007669"/>
    <property type="project" value="TreeGrafter"/>
</dbReference>
<evidence type="ECO:0000313" key="4">
    <source>
        <dbReference type="EMBL" id="OMJ10992.1"/>
    </source>
</evidence>
<dbReference type="GO" id="GO:0005484">
    <property type="term" value="F:SNAP receptor activity"/>
    <property type="evidence" value="ECO:0007669"/>
    <property type="project" value="TreeGrafter"/>
</dbReference>
<dbReference type="OrthoDB" id="18679at2759"/>